<proteinExistence type="predicted"/>
<dbReference type="OrthoDB" id="7360289at2"/>
<evidence type="ECO:0000313" key="2">
    <source>
        <dbReference type="Proteomes" id="UP000185678"/>
    </source>
</evidence>
<reference evidence="1 2" key="1">
    <citation type="submission" date="2017-01" db="EMBL/GenBank/DDBJ databases">
        <authorList>
            <person name="Mah S.A."/>
            <person name="Swanson W.J."/>
            <person name="Moy G.W."/>
            <person name="Vacquier V.D."/>
        </authorList>
    </citation>
    <scope>NUCLEOTIDE SEQUENCE [LARGE SCALE GENOMIC DNA]</scope>
    <source>
        <strain evidence="1 2">DSM 11589</strain>
    </source>
</reference>
<gene>
    <name evidence="1" type="ORF">SAMN05421779_103146</name>
</gene>
<keyword evidence="2" id="KW-1185">Reference proteome</keyword>
<sequence length="93" mass="10221">MLAVVLGQAILLAGCGGAPWVDSRREAGTQTTWGESRPDRPVICYDPDVTSAAQLQAMAEQECAKTKRHARFLGVTRWQCTMATPDRAYYSCQ</sequence>
<dbReference type="RefSeq" id="WP_076399789.1">
    <property type="nucleotide sequence ID" value="NZ_FTOA01000003.1"/>
</dbReference>
<name>A0A1N7L6T6_9PROT</name>
<dbReference type="STRING" id="80876.SAMN05421779_103146"/>
<organism evidence="1 2">
    <name type="scientific">Insolitispirillum peregrinum</name>
    <dbReference type="NCBI Taxonomy" id="80876"/>
    <lineage>
        <taxon>Bacteria</taxon>
        <taxon>Pseudomonadati</taxon>
        <taxon>Pseudomonadota</taxon>
        <taxon>Alphaproteobacteria</taxon>
        <taxon>Rhodospirillales</taxon>
        <taxon>Novispirillaceae</taxon>
        <taxon>Insolitispirillum</taxon>
    </lineage>
</organism>
<accession>A0A1N7L6T6</accession>
<dbReference type="EMBL" id="FTOA01000003">
    <property type="protein sequence ID" value="SIS69534.1"/>
    <property type="molecule type" value="Genomic_DNA"/>
</dbReference>
<protein>
    <submittedName>
        <fullName evidence="1">Uncharacterized protein</fullName>
    </submittedName>
</protein>
<dbReference type="Proteomes" id="UP000185678">
    <property type="component" value="Unassembled WGS sequence"/>
</dbReference>
<dbReference type="AlphaFoldDB" id="A0A1N7L6T6"/>
<evidence type="ECO:0000313" key="1">
    <source>
        <dbReference type="EMBL" id="SIS69534.1"/>
    </source>
</evidence>